<evidence type="ECO:0000313" key="3">
    <source>
        <dbReference type="EMBL" id="GAG92930.1"/>
    </source>
</evidence>
<dbReference type="Gene3D" id="3.40.50.1000">
    <property type="entry name" value="HAD superfamily/HAD-like"/>
    <property type="match status" value="1"/>
</dbReference>
<dbReference type="PANTHER" id="PTHR46470">
    <property type="entry name" value="N-ACYLNEURAMINATE-9-PHOSPHATASE"/>
    <property type="match status" value="1"/>
</dbReference>
<organism evidence="3">
    <name type="scientific">marine sediment metagenome</name>
    <dbReference type="NCBI Taxonomy" id="412755"/>
    <lineage>
        <taxon>unclassified sequences</taxon>
        <taxon>metagenomes</taxon>
        <taxon>ecological metagenomes</taxon>
    </lineage>
</organism>
<evidence type="ECO:0000256" key="1">
    <source>
        <dbReference type="ARBA" id="ARBA00022801"/>
    </source>
</evidence>
<comment type="caution">
    <text evidence="3">The sequence shown here is derived from an EMBL/GenBank/DDBJ whole genome shotgun (WGS) entry which is preliminary data.</text>
</comment>
<keyword evidence="2" id="KW-0460">Magnesium</keyword>
<dbReference type="InterPro" id="IPR036412">
    <property type="entry name" value="HAD-like_sf"/>
</dbReference>
<dbReference type="EMBL" id="BART01022157">
    <property type="protein sequence ID" value="GAG92930.1"/>
    <property type="molecule type" value="Genomic_DNA"/>
</dbReference>
<proteinExistence type="predicted"/>
<feature type="non-terminal residue" evidence="3">
    <location>
        <position position="1"/>
    </location>
</feature>
<evidence type="ECO:0000256" key="2">
    <source>
        <dbReference type="ARBA" id="ARBA00022842"/>
    </source>
</evidence>
<gene>
    <name evidence="3" type="ORF">S01H4_40643</name>
</gene>
<name>X1BD39_9ZZZZ</name>
<dbReference type="AlphaFoldDB" id="X1BD39"/>
<accession>X1BD39</accession>
<keyword evidence="1" id="KW-0378">Hydrolase</keyword>
<protein>
    <recommendedName>
        <fullName evidence="4">HAD family hydrolase</fullName>
    </recommendedName>
</protein>
<dbReference type="SUPFAM" id="SSF56784">
    <property type="entry name" value="HAD-like"/>
    <property type="match status" value="1"/>
</dbReference>
<dbReference type="InterPro" id="IPR023214">
    <property type="entry name" value="HAD_sf"/>
</dbReference>
<dbReference type="InterPro" id="IPR051400">
    <property type="entry name" value="HAD-like_hydrolase"/>
</dbReference>
<dbReference type="Pfam" id="PF13242">
    <property type="entry name" value="Hydrolase_like"/>
    <property type="match status" value="1"/>
</dbReference>
<sequence>CRALKCEPREVLHIGDSPEHDVLGAANAGLRTVWLNRRGETWQHSEKADFEAANLNEVLQFFESTINPKNS</sequence>
<dbReference type="GO" id="GO:0016787">
    <property type="term" value="F:hydrolase activity"/>
    <property type="evidence" value="ECO:0007669"/>
    <property type="project" value="UniProtKB-KW"/>
</dbReference>
<evidence type="ECO:0008006" key="4">
    <source>
        <dbReference type="Google" id="ProtNLM"/>
    </source>
</evidence>
<reference evidence="3" key="1">
    <citation type="journal article" date="2014" name="Front. Microbiol.">
        <title>High frequency of phylogenetically diverse reductive dehalogenase-homologous genes in deep subseafloor sedimentary metagenomes.</title>
        <authorList>
            <person name="Kawai M."/>
            <person name="Futagami T."/>
            <person name="Toyoda A."/>
            <person name="Takaki Y."/>
            <person name="Nishi S."/>
            <person name="Hori S."/>
            <person name="Arai W."/>
            <person name="Tsubouchi T."/>
            <person name="Morono Y."/>
            <person name="Uchiyama I."/>
            <person name="Ito T."/>
            <person name="Fujiyama A."/>
            <person name="Inagaki F."/>
            <person name="Takami H."/>
        </authorList>
    </citation>
    <scope>NUCLEOTIDE SEQUENCE</scope>
    <source>
        <strain evidence="3">Expedition CK06-06</strain>
    </source>
</reference>